<protein>
    <submittedName>
        <fullName evidence="1">Uncharacterized protein</fullName>
    </submittedName>
</protein>
<dbReference type="VEuPathDB" id="MicrosporidiaDB:AAJ76_3400041085"/>
<comment type="caution">
    <text evidence="1">The sequence shown here is derived from an EMBL/GenBank/DDBJ whole genome shotgun (WGS) entry which is preliminary data.</text>
</comment>
<evidence type="ECO:0000313" key="2">
    <source>
        <dbReference type="Proteomes" id="UP000034350"/>
    </source>
</evidence>
<gene>
    <name evidence="1" type="ORF">AAJ76_3400041085</name>
</gene>
<dbReference type="RefSeq" id="XP_024330811.1">
    <property type="nucleotide sequence ID" value="XM_024475250.1"/>
</dbReference>
<dbReference type="AlphaFoldDB" id="A0A0F9ZBJ2"/>
<evidence type="ECO:0000313" key="1">
    <source>
        <dbReference type="EMBL" id="KKO75069.1"/>
    </source>
</evidence>
<name>A0A0F9ZBJ2_9MICR</name>
<accession>A0A0F9ZBJ2</accession>
<dbReference type="GeneID" id="36320185"/>
<keyword evidence="2" id="KW-1185">Reference proteome</keyword>
<organism evidence="1 2">
    <name type="scientific">Vairimorpha ceranae</name>
    <dbReference type="NCBI Taxonomy" id="40302"/>
    <lineage>
        <taxon>Eukaryota</taxon>
        <taxon>Fungi</taxon>
        <taxon>Fungi incertae sedis</taxon>
        <taxon>Microsporidia</taxon>
        <taxon>Nosematidae</taxon>
        <taxon>Vairimorpha</taxon>
    </lineage>
</organism>
<reference evidence="1 2" key="1">
    <citation type="journal article" date="2015" name="Environ. Microbiol.">
        <title>Genome analyses suggest the presence of polyploidy and recent human-driven expansions in eight global populations of the honeybee pathogen Nosema ceranae.</title>
        <authorList>
            <person name="Pelin A."/>
            <person name="Selman M."/>
            <person name="Aris-Brosou S."/>
            <person name="Farinelli L."/>
            <person name="Corradi N."/>
        </authorList>
    </citation>
    <scope>NUCLEOTIDE SEQUENCE [LARGE SCALE GENOMIC DNA]</scope>
    <source>
        <strain evidence="1 2">PA08 1199</strain>
    </source>
</reference>
<dbReference type="Proteomes" id="UP000034350">
    <property type="component" value="Unassembled WGS sequence"/>
</dbReference>
<sequence>MVWRKSFLLCFLKSIKKIKFNSMAKKVFPDVKIKFKLCFKKEMKQSDSAKEYEISLQPLHDLK</sequence>
<proteinExistence type="predicted"/>
<dbReference type="EMBL" id="JPQZ01000034">
    <property type="protein sequence ID" value="KKO75069.1"/>
    <property type="molecule type" value="Genomic_DNA"/>
</dbReference>